<protein>
    <submittedName>
        <fullName evidence="1">Uncharacterized protein</fullName>
    </submittedName>
</protein>
<dbReference type="Proteomes" id="UP001383192">
    <property type="component" value="Unassembled WGS sequence"/>
</dbReference>
<proteinExistence type="predicted"/>
<dbReference type="EMBL" id="JAYKXP010000096">
    <property type="protein sequence ID" value="KAK7027409.1"/>
    <property type="molecule type" value="Genomic_DNA"/>
</dbReference>
<sequence>MGFERQLSLTGCLLGMGLVLYIPRLRVAGASLSPPFAMAEPYLTAEDREILFRASLPCHQEFFCRVVESYPSKEDGTLATLTGATDARALQLEMFMLRNLAELPVQYQRAYSTRAILTGRFRECIQKVVDTISKSISDDFTRGVVVPLMAAPPGEVAAELDLSDLSLTDLWAVEGARLVSYTRSQREARLPFSLRRYDACTYEWLRGGLGQFLGVTIFPEPVMLQRAGNVLESLM</sequence>
<gene>
    <name evidence="1" type="ORF">VNI00_015245</name>
</gene>
<name>A0AAW0BMV8_9AGAR</name>
<dbReference type="AlphaFoldDB" id="A0AAW0BMV8"/>
<organism evidence="1 2">
    <name type="scientific">Paramarasmius palmivorus</name>
    <dbReference type="NCBI Taxonomy" id="297713"/>
    <lineage>
        <taxon>Eukaryota</taxon>
        <taxon>Fungi</taxon>
        <taxon>Dikarya</taxon>
        <taxon>Basidiomycota</taxon>
        <taxon>Agaricomycotina</taxon>
        <taxon>Agaricomycetes</taxon>
        <taxon>Agaricomycetidae</taxon>
        <taxon>Agaricales</taxon>
        <taxon>Marasmiineae</taxon>
        <taxon>Marasmiaceae</taxon>
        <taxon>Paramarasmius</taxon>
    </lineage>
</organism>
<keyword evidence="2" id="KW-1185">Reference proteome</keyword>
<evidence type="ECO:0000313" key="2">
    <source>
        <dbReference type="Proteomes" id="UP001383192"/>
    </source>
</evidence>
<reference evidence="1 2" key="1">
    <citation type="submission" date="2024-01" db="EMBL/GenBank/DDBJ databases">
        <title>A draft genome for a cacao thread blight-causing isolate of Paramarasmius palmivorus.</title>
        <authorList>
            <person name="Baruah I.K."/>
            <person name="Bukari Y."/>
            <person name="Amoako-Attah I."/>
            <person name="Meinhardt L.W."/>
            <person name="Bailey B.A."/>
            <person name="Cohen S.P."/>
        </authorList>
    </citation>
    <scope>NUCLEOTIDE SEQUENCE [LARGE SCALE GENOMIC DNA]</scope>
    <source>
        <strain evidence="1 2">GH-12</strain>
    </source>
</reference>
<evidence type="ECO:0000313" key="1">
    <source>
        <dbReference type="EMBL" id="KAK7027409.1"/>
    </source>
</evidence>
<comment type="caution">
    <text evidence="1">The sequence shown here is derived from an EMBL/GenBank/DDBJ whole genome shotgun (WGS) entry which is preliminary data.</text>
</comment>
<accession>A0AAW0BMV8</accession>